<feature type="compositionally biased region" description="Basic and acidic residues" evidence="1">
    <location>
        <begin position="812"/>
        <end position="825"/>
    </location>
</feature>
<dbReference type="STRING" id="199441.BkAM31D_02565"/>
<keyword evidence="3" id="KW-1185">Reference proteome</keyword>
<evidence type="ECO:0000313" key="2">
    <source>
        <dbReference type="EMBL" id="ARK28823.1"/>
    </source>
</evidence>
<dbReference type="RefSeq" id="WP_066158162.1">
    <property type="nucleotide sequence ID" value="NZ_CP020814.1"/>
</dbReference>
<dbReference type="AlphaFoldDB" id="A0A1X9M9H5"/>
<dbReference type="KEGG" id="bkw:BkAM31D_02565"/>
<accession>A0A1X9M9H5</accession>
<evidence type="ECO:0008006" key="4">
    <source>
        <dbReference type="Google" id="ProtNLM"/>
    </source>
</evidence>
<evidence type="ECO:0000313" key="3">
    <source>
        <dbReference type="Proteomes" id="UP000193006"/>
    </source>
</evidence>
<dbReference type="Proteomes" id="UP000193006">
    <property type="component" value="Chromosome"/>
</dbReference>
<dbReference type="InterPro" id="IPR027417">
    <property type="entry name" value="P-loop_NTPase"/>
</dbReference>
<feature type="region of interest" description="Disordered" evidence="1">
    <location>
        <begin position="812"/>
        <end position="831"/>
    </location>
</feature>
<sequence>MKVVVTPRKKLCKPIEKPIKQYKERLPAVIKMNYPIKTEGYQVKQINQDVTIYQPKMKQTIETLKEFGNEKIGFKIAEPKNVTYRIQPVPSTKNDKVNLFIDAYANNYRQLAQQLSRIKWDEEGVHLPEQDKVFFETEITNKAFNQYITTSENLAEYTKQQVDFTWFKSPIYRVKEDKIYKGVHSENTIGYEFSLQRSSGLALDMVNQQYTEKPLREFLELSKTLLKGEKVIIQFGFKSCESDWWKDAEAEIKNNRKGSKPTDKSKLKLGFAGFDCCLRLIVNTADKSRLETVARGYILSLKQLDDDNKLIEKKVHKKKFDAWLNKKVLKRKITVPYKFTNRFILTHREIKNFIKIPQRTLQKDFELDVNEREETTVHKSLLSKSGLRIGHSKVGDENYPITLPFNKTKQALDDFMKTYVFMGAPRTGKDTSQCNFLIEAAKFGCGAIVPDVIDEKGNDRGMADTLRDAIPKDKLIDVDLCDTNYPIYLGFDDLIELIGEGGVDEIASDLVRILDLEEHYASKSLTRLIAKACRCNLYNMFCFLKSDSYAKEVYNQLLSTDELLAMQVKNEYIDVTVPANVKGAVLSRIDDLLGIGIVKNMFAQKPSARFNLKKFIEENKVVLIRMRKTGGVGEFGARVLMNILTLKVFRIKKMLQNDTCTFMVFNEPHQYDSKALTQTMEDMLLECPKYRLGLLFAFHHPAKLPKSLWDNMQTAAMNFFLFKNTNFSVYKDLADQLKPIDIDVAMKTEKYESIFLPYINGKQLTPLFVKMLPPAKDRQEMYDNSDLKGQHAIKYGTPITIVRQSIKEREMAMYTKEEDGEEKPKSKSKKA</sequence>
<gene>
    <name evidence="2" type="ORF">BkAM31D_02565</name>
</gene>
<protein>
    <recommendedName>
        <fullName evidence="4">AAA-like domain protein</fullName>
    </recommendedName>
</protein>
<dbReference type="SUPFAM" id="SSF52540">
    <property type="entry name" value="P-loop containing nucleoside triphosphate hydrolases"/>
    <property type="match status" value="1"/>
</dbReference>
<name>A0A1X9M9H5_9BACI</name>
<organism evidence="2 3">
    <name type="scientific">Halalkalibacter krulwichiae</name>
    <dbReference type="NCBI Taxonomy" id="199441"/>
    <lineage>
        <taxon>Bacteria</taxon>
        <taxon>Bacillati</taxon>
        <taxon>Bacillota</taxon>
        <taxon>Bacilli</taxon>
        <taxon>Bacillales</taxon>
        <taxon>Bacillaceae</taxon>
        <taxon>Halalkalibacter</taxon>
    </lineage>
</organism>
<reference evidence="2 3" key="1">
    <citation type="submission" date="2017-04" db="EMBL/GenBank/DDBJ databases">
        <title>Bacillus krulwichiae AM31D Genome sequencing and assembly.</title>
        <authorList>
            <person name="Krulwich T.A."/>
            <person name="Anastor L."/>
            <person name="Ehrlich R."/>
            <person name="Ehrlich G.D."/>
            <person name="Janto B."/>
        </authorList>
    </citation>
    <scope>NUCLEOTIDE SEQUENCE [LARGE SCALE GENOMIC DNA]</scope>
    <source>
        <strain evidence="2 3">AM31D</strain>
    </source>
</reference>
<evidence type="ECO:0000256" key="1">
    <source>
        <dbReference type="SAM" id="MobiDB-lite"/>
    </source>
</evidence>
<proteinExistence type="predicted"/>
<dbReference type="Gene3D" id="3.40.50.300">
    <property type="entry name" value="P-loop containing nucleotide triphosphate hydrolases"/>
    <property type="match status" value="1"/>
</dbReference>
<dbReference type="EMBL" id="CP020814">
    <property type="protein sequence ID" value="ARK28823.1"/>
    <property type="molecule type" value="Genomic_DNA"/>
</dbReference>